<dbReference type="OrthoDB" id="446877at2759"/>
<name>A0A7J6NTM3_PEROL</name>
<comment type="caution">
    <text evidence="1">The sequence shown here is derived from an EMBL/GenBank/DDBJ whole genome shotgun (WGS) entry which is preliminary data.</text>
</comment>
<reference evidence="1 2" key="1">
    <citation type="submission" date="2020-04" db="EMBL/GenBank/DDBJ databases">
        <title>Perkinsus olseni comparative genomics.</title>
        <authorList>
            <person name="Bogema D.R."/>
        </authorList>
    </citation>
    <scope>NUCLEOTIDE SEQUENCE [LARGE SCALE GENOMIC DNA]</scope>
    <source>
        <strain evidence="1">00978-12</strain>
    </source>
</reference>
<dbReference type="Proteomes" id="UP000541610">
    <property type="component" value="Unassembled WGS sequence"/>
</dbReference>
<organism evidence="1 2">
    <name type="scientific">Perkinsus olseni</name>
    <name type="common">Perkinsus atlanticus</name>
    <dbReference type="NCBI Taxonomy" id="32597"/>
    <lineage>
        <taxon>Eukaryota</taxon>
        <taxon>Sar</taxon>
        <taxon>Alveolata</taxon>
        <taxon>Perkinsozoa</taxon>
        <taxon>Perkinsea</taxon>
        <taxon>Perkinsida</taxon>
        <taxon>Perkinsidae</taxon>
        <taxon>Perkinsus</taxon>
    </lineage>
</organism>
<evidence type="ECO:0000313" key="2">
    <source>
        <dbReference type="Proteomes" id="UP000541610"/>
    </source>
</evidence>
<dbReference type="InterPro" id="IPR032675">
    <property type="entry name" value="LRR_dom_sf"/>
</dbReference>
<sequence>MAPLPQEAVPVRHSAALPLFAVVPFLRSSEAASLYEAFGEPIEQMPLVHLVDPPNDLLLTWQDLQLLQTLSVQEDQLINFNYCTLPSLTSITIWPSYGSESKLDLCPTLGRFLTPKLKILNLKGFCCDTIVRAIESVEEWPRVEKIFISHNGTSCHGSTSDIWEAISFAFPTLRGMSAVPWGHPVRGQCQLTMAKRRIEFMPTVTEVELKGLPPALLCGPSPFARRLSSLSLSDCLISFTLLDCLSTAGPLPRLERLSLSGPFFGAIGSLLAVKLTEEGTFPALNCLSLNLTKSAEFYGGGGVVHTDLGVSFLGILTKLYQAHRIPPHSKLRVITTTATTLPEDTSPLFEGLRRGVLPGLKTLKFKTDDGPRFDPLVEALSFSMSGLPSLGLGPCSLSEYTSLAYARPDISPTASGFTLDAAFYTPQYPAGSVRMIEFRPTGEVTFYTEEDKPHSCFYSGVIRDNNNVQVVLSDPHHDESNRCERIIREYGRHFFDRGVSLDLHKMQVSIKGEYYKPPADIYKHGKLREEPGYCVGLGRDRTKMDCTFAGKTGDISFHLDGKVDIFNDKNEQVTCKYEVKANNKVTFRECEKSSSESLAGIVKFIAEDASLDLHPLTLIIKEEDEYCYQPNEYVYKQVQWESAFYDVNRVRVRDGVRMDCDFTADEGKFDIVTFSFKRNGSVTVMGHKKVYEGVYVATYSPKMGKIVINASELRIASKSSAGRSLASLRSAETLALPSMVVKNKAMMRMEINFHGKGMATYTSGGDCRAFERSTVRG</sequence>
<dbReference type="Gene3D" id="3.80.10.10">
    <property type="entry name" value="Ribonuclease Inhibitor"/>
    <property type="match status" value="1"/>
</dbReference>
<evidence type="ECO:0000313" key="1">
    <source>
        <dbReference type="EMBL" id="KAF4686940.1"/>
    </source>
</evidence>
<dbReference type="AlphaFoldDB" id="A0A7J6NTM3"/>
<protein>
    <submittedName>
        <fullName evidence="1">Uncharacterized protein</fullName>
    </submittedName>
</protein>
<dbReference type="EMBL" id="JABANP010000202">
    <property type="protein sequence ID" value="KAF4686940.1"/>
    <property type="molecule type" value="Genomic_DNA"/>
</dbReference>
<accession>A0A7J6NTM3</accession>
<proteinExistence type="predicted"/>
<dbReference type="SUPFAM" id="SSF52047">
    <property type="entry name" value="RNI-like"/>
    <property type="match status" value="1"/>
</dbReference>
<gene>
    <name evidence="1" type="ORF">FOZ60_004655</name>
</gene>